<keyword evidence="2" id="KW-1185">Reference proteome</keyword>
<protein>
    <submittedName>
        <fullName evidence="1">Uncharacterized protein</fullName>
    </submittedName>
</protein>
<reference evidence="1 2" key="1">
    <citation type="submission" date="2019-03" db="EMBL/GenBank/DDBJ databases">
        <title>First draft genome of Liparis tanakae, snailfish: a comprehensive survey of snailfish specific genes.</title>
        <authorList>
            <person name="Kim W."/>
            <person name="Song I."/>
            <person name="Jeong J.-H."/>
            <person name="Kim D."/>
            <person name="Kim S."/>
            <person name="Ryu S."/>
            <person name="Song J.Y."/>
            <person name="Lee S.K."/>
        </authorList>
    </citation>
    <scope>NUCLEOTIDE SEQUENCE [LARGE SCALE GENOMIC DNA]</scope>
    <source>
        <tissue evidence="1">Muscle</tissue>
    </source>
</reference>
<dbReference type="EMBL" id="SRLO01006476">
    <property type="protein sequence ID" value="TNN28765.1"/>
    <property type="molecule type" value="Genomic_DNA"/>
</dbReference>
<evidence type="ECO:0000313" key="2">
    <source>
        <dbReference type="Proteomes" id="UP000314294"/>
    </source>
</evidence>
<dbReference type="AlphaFoldDB" id="A0A4Z2EJ36"/>
<comment type="caution">
    <text evidence="1">The sequence shown here is derived from an EMBL/GenBank/DDBJ whole genome shotgun (WGS) entry which is preliminary data.</text>
</comment>
<evidence type="ECO:0000313" key="1">
    <source>
        <dbReference type="EMBL" id="TNN28765.1"/>
    </source>
</evidence>
<gene>
    <name evidence="1" type="ORF">EYF80_061087</name>
</gene>
<accession>A0A4Z2EJ36</accession>
<sequence>MTTTTQKEDKTPPLRQ</sequence>
<proteinExistence type="predicted"/>
<name>A0A4Z2EJ36_9TELE</name>
<organism evidence="1 2">
    <name type="scientific">Liparis tanakae</name>
    <name type="common">Tanaka's snailfish</name>
    <dbReference type="NCBI Taxonomy" id="230148"/>
    <lineage>
        <taxon>Eukaryota</taxon>
        <taxon>Metazoa</taxon>
        <taxon>Chordata</taxon>
        <taxon>Craniata</taxon>
        <taxon>Vertebrata</taxon>
        <taxon>Euteleostomi</taxon>
        <taxon>Actinopterygii</taxon>
        <taxon>Neopterygii</taxon>
        <taxon>Teleostei</taxon>
        <taxon>Neoteleostei</taxon>
        <taxon>Acanthomorphata</taxon>
        <taxon>Eupercaria</taxon>
        <taxon>Perciformes</taxon>
        <taxon>Cottioidei</taxon>
        <taxon>Cottales</taxon>
        <taxon>Liparidae</taxon>
        <taxon>Liparis</taxon>
    </lineage>
</organism>
<dbReference type="Proteomes" id="UP000314294">
    <property type="component" value="Unassembled WGS sequence"/>
</dbReference>